<sequence length="178" mass="20010">MLDTNRRVPLSIVAWGRSHIAHWAIFVPLEQGEPMGTVVHIGVPAKSGRFPPSTATPTYRKIYDYNMTHSGARRCFVIRNATATLSQVDMVGREVAERYRQEGYNIAIRNCQNFAYHVLARLNQLYPSNVPPEALTAVQRLGTASIYLGNRFDAQPVAQPPSTSSRSVRQRPRDFVID</sequence>
<dbReference type="AlphaFoldDB" id="A0A5M3YXN6"/>
<name>A0A5M3YXN6_ASPTE</name>
<gene>
    <name evidence="2" type="ORF">ATEIFO6365_0006070800</name>
</gene>
<dbReference type="Gene3D" id="3.90.1720.30">
    <property type="entry name" value="PPPDE domains"/>
    <property type="match status" value="1"/>
</dbReference>
<evidence type="ECO:0000313" key="3">
    <source>
        <dbReference type="Proteomes" id="UP000452235"/>
    </source>
</evidence>
<comment type="caution">
    <text evidence="2">The sequence shown here is derived from an EMBL/GenBank/DDBJ whole genome shotgun (WGS) entry which is preliminary data.</text>
</comment>
<dbReference type="InterPro" id="IPR042266">
    <property type="entry name" value="PPPDE_sf"/>
</dbReference>
<proteinExistence type="predicted"/>
<protein>
    <submittedName>
        <fullName evidence="2">DDT domain protein</fullName>
    </submittedName>
</protein>
<dbReference type="EMBL" id="BLJY01000006">
    <property type="protein sequence ID" value="GFF17360.1"/>
    <property type="molecule type" value="Genomic_DNA"/>
</dbReference>
<evidence type="ECO:0000256" key="1">
    <source>
        <dbReference type="SAM" id="MobiDB-lite"/>
    </source>
</evidence>
<reference evidence="2 3" key="1">
    <citation type="submission" date="2020-01" db="EMBL/GenBank/DDBJ databases">
        <title>Aspergillus terreus IFO 6365 whole genome shotgun sequence.</title>
        <authorList>
            <person name="Kanamasa S."/>
            <person name="Takahashi H."/>
        </authorList>
    </citation>
    <scope>NUCLEOTIDE SEQUENCE [LARGE SCALE GENOMIC DNA]</scope>
    <source>
        <strain evidence="2 3">IFO 6365</strain>
    </source>
</reference>
<dbReference type="Proteomes" id="UP000452235">
    <property type="component" value="Unassembled WGS sequence"/>
</dbReference>
<keyword evidence="3" id="KW-1185">Reference proteome</keyword>
<evidence type="ECO:0000313" key="2">
    <source>
        <dbReference type="EMBL" id="GFF17360.1"/>
    </source>
</evidence>
<feature type="region of interest" description="Disordered" evidence="1">
    <location>
        <begin position="155"/>
        <end position="178"/>
    </location>
</feature>
<organism evidence="2 3">
    <name type="scientific">Aspergillus terreus</name>
    <dbReference type="NCBI Taxonomy" id="33178"/>
    <lineage>
        <taxon>Eukaryota</taxon>
        <taxon>Fungi</taxon>
        <taxon>Dikarya</taxon>
        <taxon>Ascomycota</taxon>
        <taxon>Pezizomycotina</taxon>
        <taxon>Eurotiomycetes</taxon>
        <taxon>Eurotiomycetidae</taxon>
        <taxon>Eurotiales</taxon>
        <taxon>Aspergillaceae</taxon>
        <taxon>Aspergillus</taxon>
        <taxon>Aspergillus subgen. Circumdati</taxon>
    </lineage>
</organism>
<accession>A0A5M3YXN6</accession>